<evidence type="ECO:0000259" key="3">
    <source>
        <dbReference type="Pfam" id="PF05029"/>
    </source>
</evidence>
<dbReference type="GO" id="GO:0000076">
    <property type="term" value="P:DNA replication checkpoint signaling"/>
    <property type="evidence" value="ECO:0007669"/>
    <property type="project" value="TreeGrafter"/>
</dbReference>
<feature type="compositionally biased region" description="Basic and acidic residues" evidence="2">
    <location>
        <begin position="112"/>
        <end position="146"/>
    </location>
</feature>
<dbReference type="InterPro" id="IPR044998">
    <property type="entry name" value="Timeless"/>
</dbReference>
<dbReference type="GO" id="GO:0006281">
    <property type="term" value="P:DNA repair"/>
    <property type="evidence" value="ECO:0007669"/>
    <property type="project" value="TreeGrafter"/>
</dbReference>
<dbReference type="GO" id="GO:0031298">
    <property type="term" value="C:replication fork protection complex"/>
    <property type="evidence" value="ECO:0007669"/>
    <property type="project" value="TreeGrafter"/>
</dbReference>
<dbReference type="EMBL" id="CAJHNH020003168">
    <property type="protein sequence ID" value="CAG5128684.1"/>
    <property type="molecule type" value="Genomic_DNA"/>
</dbReference>
<dbReference type="OrthoDB" id="310853at2759"/>
<comment type="caution">
    <text evidence="4">The sequence shown here is derived from an EMBL/GenBank/DDBJ whole genome shotgun (WGS) entry which is preliminary data.</text>
</comment>
<feature type="non-terminal residue" evidence="4">
    <location>
        <position position="250"/>
    </location>
</feature>
<evidence type="ECO:0000313" key="5">
    <source>
        <dbReference type="Proteomes" id="UP000678393"/>
    </source>
</evidence>
<keyword evidence="5" id="KW-1185">Reference proteome</keyword>
<gene>
    <name evidence="4" type="ORF">CUNI_LOCUS14242</name>
</gene>
<feature type="domain" description="Timeless C-terminal" evidence="3">
    <location>
        <begin position="3"/>
        <end position="76"/>
    </location>
</feature>
<evidence type="ECO:0000256" key="2">
    <source>
        <dbReference type="SAM" id="MobiDB-lite"/>
    </source>
</evidence>
<reference evidence="4" key="1">
    <citation type="submission" date="2021-04" db="EMBL/GenBank/DDBJ databases">
        <authorList>
            <consortium name="Molecular Ecology Group"/>
        </authorList>
    </citation>
    <scope>NUCLEOTIDE SEQUENCE</scope>
</reference>
<organism evidence="4 5">
    <name type="scientific">Candidula unifasciata</name>
    <dbReference type="NCBI Taxonomy" id="100452"/>
    <lineage>
        <taxon>Eukaryota</taxon>
        <taxon>Metazoa</taxon>
        <taxon>Spiralia</taxon>
        <taxon>Lophotrochozoa</taxon>
        <taxon>Mollusca</taxon>
        <taxon>Gastropoda</taxon>
        <taxon>Heterobranchia</taxon>
        <taxon>Euthyneura</taxon>
        <taxon>Panpulmonata</taxon>
        <taxon>Eupulmonata</taxon>
        <taxon>Stylommatophora</taxon>
        <taxon>Helicina</taxon>
        <taxon>Helicoidea</taxon>
        <taxon>Geomitridae</taxon>
        <taxon>Candidula</taxon>
    </lineage>
</organism>
<evidence type="ECO:0000256" key="1">
    <source>
        <dbReference type="ARBA" id="ARBA00008174"/>
    </source>
</evidence>
<proteinExistence type="inferred from homology"/>
<feature type="non-terminal residue" evidence="4">
    <location>
        <position position="1"/>
    </location>
</feature>
<dbReference type="PANTHER" id="PTHR22940:SF4">
    <property type="entry name" value="PROTEIN TIMELESS HOMOLOG"/>
    <property type="match status" value="1"/>
</dbReference>
<name>A0A8S3ZGG4_9EUPU</name>
<comment type="similarity">
    <text evidence="1">Belongs to the timeless family.</text>
</comment>
<feature type="compositionally biased region" description="Low complexity" evidence="2">
    <location>
        <begin position="181"/>
        <end position="194"/>
    </location>
</feature>
<accession>A0A8S3ZGG4</accession>
<dbReference type="Proteomes" id="UP000678393">
    <property type="component" value="Unassembled WGS sequence"/>
</dbReference>
<dbReference type="GO" id="GO:0003677">
    <property type="term" value="F:DNA binding"/>
    <property type="evidence" value="ECO:0007669"/>
    <property type="project" value="TreeGrafter"/>
</dbReference>
<dbReference type="InterPro" id="IPR007725">
    <property type="entry name" value="TIMELESS_C"/>
</dbReference>
<evidence type="ECO:0000313" key="4">
    <source>
        <dbReference type="EMBL" id="CAG5128684.1"/>
    </source>
</evidence>
<dbReference type="PANTHER" id="PTHR22940">
    <property type="entry name" value="TIMEOUT/TIMELESS-2"/>
    <property type="match status" value="1"/>
</dbReference>
<dbReference type="Pfam" id="PF05029">
    <property type="entry name" value="TIMELESS_C"/>
    <property type="match status" value="1"/>
</dbReference>
<dbReference type="AlphaFoldDB" id="A0A8S3ZGG4"/>
<feature type="region of interest" description="Disordered" evidence="2">
    <location>
        <begin position="106"/>
        <end position="250"/>
    </location>
</feature>
<protein>
    <recommendedName>
        <fullName evidence="3">Timeless C-terminal domain-containing protein</fullName>
    </recommendedName>
</protein>
<dbReference type="GO" id="GO:0043111">
    <property type="term" value="P:replication fork arrest"/>
    <property type="evidence" value="ECO:0007669"/>
    <property type="project" value="TreeGrafter"/>
</dbReference>
<sequence length="250" mass="28133">YHRQLAWIVRGLRNAAEDRSDGACVPTPIVPLTEENETAMEDEMFLVFLRCIGISPPASQQEMFWRIPAEFSDSDLTRIADCLESSEADGIHEIVSRVFEVPSSSVIASSNKQEEKAKKREEKAKKREEKAKKREEKAKKREEKAKKREKASNVNETKRKPKSKRNAISPSREISGEPEAAVKSQSSKSSLAKAGVKKRFLDSDSDSDAKQLTVSKDRDNQTVEPSAQTTKRLRFLSSDDNSDNDNVPNH</sequence>